<keyword evidence="1" id="KW-0812">Transmembrane</keyword>
<dbReference type="EMBL" id="JATAAI010000072">
    <property type="protein sequence ID" value="KAK1732345.1"/>
    <property type="molecule type" value="Genomic_DNA"/>
</dbReference>
<evidence type="ECO:0000313" key="3">
    <source>
        <dbReference type="Proteomes" id="UP001224775"/>
    </source>
</evidence>
<reference evidence="2" key="1">
    <citation type="submission" date="2023-06" db="EMBL/GenBank/DDBJ databases">
        <title>Survivors Of The Sea: Transcriptome response of Skeletonema marinoi to long-term dormancy.</title>
        <authorList>
            <person name="Pinder M.I.M."/>
            <person name="Kourtchenko O."/>
            <person name="Robertson E.K."/>
            <person name="Larsson T."/>
            <person name="Maumus F."/>
            <person name="Osuna-Cruz C.M."/>
            <person name="Vancaester E."/>
            <person name="Stenow R."/>
            <person name="Vandepoele K."/>
            <person name="Ploug H."/>
            <person name="Bruchert V."/>
            <person name="Godhe A."/>
            <person name="Topel M."/>
        </authorList>
    </citation>
    <scope>NUCLEOTIDE SEQUENCE</scope>
    <source>
        <strain evidence="2">R05AC</strain>
    </source>
</reference>
<evidence type="ECO:0000313" key="2">
    <source>
        <dbReference type="EMBL" id="KAK1732345.1"/>
    </source>
</evidence>
<proteinExistence type="predicted"/>
<keyword evidence="1" id="KW-0472">Membrane</keyword>
<comment type="caution">
    <text evidence="2">The sequence shown here is derived from an EMBL/GenBank/DDBJ whole genome shotgun (WGS) entry which is preliminary data.</text>
</comment>
<gene>
    <name evidence="2" type="ORF">QTG54_016975</name>
</gene>
<feature type="transmembrane region" description="Helical" evidence="1">
    <location>
        <begin position="25"/>
        <end position="44"/>
    </location>
</feature>
<protein>
    <submittedName>
        <fullName evidence="2">Uncharacterized protein</fullName>
    </submittedName>
</protein>
<keyword evidence="1" id="KW-1133">Transmembrane helix</keyword>
<sequence length="212" mass="22372">MDDGHIEAAAAPSFFKFRSFCGGKILTIGGIVLAVAIAFATGFASGSGANQAELIQMKAEASTSALYTSKSSKGPTAKSSKAHLGCEMMVGVHLGDSYHDISCDINAVTTCAEDSLPGSCCYEATMGWGDTTDIKLAAMLAPDFTTKRTVLAVQGFSVDRTIAGAITLPASMKILRASDFMYNFASTKKEAEQTYPTYQTTAYGVFDVMIMK</sequence>
<name>A0AAD9D478_9STRA</name>
<dbReference type="Proteomes" id="UP001224775">
    <property type="component" value="Unassembled WGS sequence"/>
</dbReference>
<evidence type="ECO:0000256" key="1">
    <source>
        <dbReference type="SAM" id="Phobius"/>
    </source>
</evidence>
<keyword evidence="3" id="KW-1185">Reference proteome</keyword>
<dbReference type="AlphaFoldDB" id="A0AAD9D478"/>
<accession>A0AAD9D478</accession>
<organism evidence="2 3">
    <name type="scientific">Skeletonema marinoi</name>
    <dbReference type="NCBI Taxonomy" id="267567"/>
    <lineage>
        <taxon>Eukaryota</taxon>
        <taxon>Sar</taxon>
        <taxon>Stramenopiles</taxon>
        <taxon>Ochrophyta</taxon>
        <taxon>Bacillariophyta</taxon>
        <taxon>Coscinodiscophyceae</taxon>
        <taxon>Thalassiosirophycidae</taxon>
        <taxon>Thalassiosirales</taxon>
        <taxon>Skeletonemataceae</taxon>
        <taxon>Skeletonema</taxon>
        <taxon>Skeletonema marinoi-dohrnii complex</taxon>
    </lineage>
</organism>